<name>A0A4Y7SMV7_COPMI</name>
<accession>A0A4Y7SMV7</accession>
<feature type="compositionally biased region" description="Basic and acidic residues" evidence="1">
    <location>
        <begin position="38"/>
        <end position="48"/>
    </location>
</feature>
<gene>
    <name evidence="2" type="ORF">FA13DRAFT_1740183</name>
</gene>
<reference evidence="2 3" key="1">
    <citation type="journal article" date="2019" name="Nat. Ecol. Evol.">
        <title>Megaphylogeny resolves global patterns of mushroom evolution.</title>
        <authorList>
            <person name="Varga T."/>
            <person name="Krizsan K."/>
            <person name="Foldi C."/>
            <person name="Dima B."/>
            <person name="Sanchez-Garcia M."/>
            <person name="Sanchez-Ramirez S."/>
            <person name="Szollosi G.J."/>
            <person name="Szarkandi J.G."/>
            <person name="Papp V."/>
            <person name="Albert L."/>
            <person name="Andreopoulos W."/>
            <person name="Angelini C."/>
            <person name="Antonin V."/>
            <person name="Barry K.W."/>
            <person name="Bougher N.L."/>
            <person name="Buchanan P."/>
            <person name="Buyck B."/>
            <person name="Bense V."/>
            <person name="Catcheside P."/>
            <person name="Chovatia M."/>
            <person name="Cooper J."/>
            <person name="Damon W."/>
            <person name="Desjardin D."/>
            <person name="Finy P."/>
            <person name="Geml J."/>
            <person name="Haridas S."/>
            <person name="Hughes K."/>
            <person name="Justo A."/>
            <person name="Karasinski D."/>
            <person name="Kautmanova I."/>
            <person name="Kiss B."/>
            <person name="Kocsube S."/>
            <person name="Kotiranta H."/>
            <person name="LaButti K.M."/>
            <person name="Lechner B.E."/>
            <person name="Liimatainen K."/>
            <person name="Lipzen A."/>
            <person name="Lukacs Z."/>
            <person name="Mihaltcheva S."/>
            <person name="Morgado L.N."/>
            <person name="Niskanen T."/>
            <person name="Noordeloos M.E."/>
            <person name="Ohm R.A."/>
            <person name="Ortiz-Santana B."/>
            <person name="Ovrebo C."/>
            <person name="Racz N."/>
            <person name="Riley R."/>
            <person name="Savchenko A."/>
            <person name="Shiryaev A."/>
            <person name="Soop K."/>
            <person name="Spirin V."/>
            <person name="Szebenyi C."/>
            <person name="Tomsovsky M."/>
            <person name="Tulloss R.E."/>
            <person name="Uehling J."/>
            <person name="Grigoriev I.V."/>
            <person name="Vagvolgyi C."/>
            <person name="Papp T."/>
            <person name="Martin F.M."/>
            <person name="Miettinen O."/>
            <person name="Hibbett D.S."/>
            <person name="Nagy L.G."/>
        </authorList>
    </citation>
    <scope>NUCLEOTIDE SEQUENCE [LARGE SCALE GENOMIC DNA]</scope>
    <source>
        <strain evidence="2 3">FP101781</strain>
    </source>
</reference>
<protein>
    <submittedName>
        <fullName evidence="2">Uncharacterized protein</fullName>
    </submittedName>
</protein>
<sequence>MVPSASLYEWVCNQGTGLTSSVTTKDEEWRTEGRIEEGWKKEKKEKPATKAVAAKRGRV</sequence>
<dbReference type="Proteomes" id="UP000298030">
    <property type="component" value="Unassembled WGS sequence"/>
</dbReference>
<dbReference type="EMBL" id="QPFP01000080">
    <property type="protein sequence ID" value="TEB23213.1"/>
    <property type="molecule type" value="Genomic_DNA"/>
</dbReference>
<evidence type="ECO:0000313" key="3">
    <source>
        <dbReference type="Proteomes" id="UP000298030"/>
    </source>
</evidence>
<evidence type="ECO:0000256" key="1">
    <source>
        <dbReference type="SAM" id="MobiDB-lite"/>
    </source>
</evidence>
<evidence type="ECO:0000313" key="2">
    <source>
        <dbReference type="EMBL" id="TEB23213.1"/>
    </source>
</evidence>
<proteinExistence type="predicted"/>
<keyword evidence="3" id="KW-1185">Reference proteome</keyword>
<dbReference type="AlphaFoldDB" id="A0A4Y7SMV7"/>
<feature type="region of interest" description="Disordered" evidence="1">
    <location>
        <begin position="38"/>
        <end position="59"/>
    </location>
</feature>
<comment type="caution">
    <text evidence="2">The sequence shown here is derived from an EMBL/GenBank/DDBJ whole genome shotgun (WGS) entry which is preliminary data.</text>
</comment>
<organism evidence="2 3">
    <name type="scientific">Coprinellus micaceus</name>
    <name type="common">Glistening ink-cap mushroom</name>
    <name type="synonym">Coprinus micaceus</name>
    <dbReference type="NCBI Taxonomy" id="71717"/>
    <lineage>
        <taxon>Eukaryota</taxon>
        <taxon>Fungi</taxon>
        <taxon>Dikarya</taxon>
        <taxon>Basidiomycota</taxon>
        <taxon>Agaricomycotina</taxon>
        <taxon>Agaricomycetes</taxon>
        <taxon>Agaricomycetidae</taxon>
        <taxon>Agaricales</taxon>
        <taxon>Agaricineae</taxon>
        <taxon>Psathyrellaceae</taxon>
        <taxon>Coprinellus</taxon>
    </lineage>
</organism>